<dbReference type="EMBL" id="FQNC01000015">
    <property type="protein sequence ID" value="SGY17927.1"/>
    <property type="molecule type" value="Genomic_DNA"/>
</dbReference>
<accession>A0A2X0LT72</accession>
<keyword evidence="3" id="KW-1185">Reference proteome</keyword>
<organism evidence="1 3">
    <name type="scientific">Microbotryum silenes-dioicae</name>
    <dbReference type="NCBI Taxonomy" id="796604"/>
    <lineage>
        <taxon>Eukaryota</taxon>
        <taxon>Fungi</taxon>
        <taxon>Dikarya</taxon>
        <taxon>Basidiomycota</taxon>
        <taxon>Pucciniomycotina</taxon>
        <taxon>Microbotryomycetes</taxon>
        <taxon>Microbotryales</taxon>
        <taxon>Microbotryaceae</taxon>
        <taxon>Microbotryum</taxon>
    </lineage>
</organism>
<gene>
    <name evidence="1" type="primary">BQ5605_C015g07930</name>
    <name evidence="2" type="synonym">BQ5605_C002g01274</name>
    <name evidence="2" type="ORF">BQ5605_C002G01274</name>
    <name evidence="1" type="ORF">BQ5605_C015G07930</name>
</gene>
<protein>
    <submittedName>
        <fullName evidence="2">BQ5605_C002g01274 protein</fullName>
    </submittedName>
    <submittedName>
        <fullName evidence="1">BQ5605_C015g07930 protein</fullName>
    </submittedName>
</protein>
<dbReference type="AlphaFoldDB" id="A0A2X0LT72"/>
<proteinExistence type="predicted"/>
<evidence type="ECO:0000313" key="2">
    <source>
        <dbReference type="EMBL" id="SGY31905.1"/>
    </source>
</evidence>
<sequence length="33" mass="3772">MALASFVVAAQWALLCSKWTNYPLNKEGKERFV</sequence>
<dbReference type="Proteomes" id="UP000249464">
    <property type="component" value="Unassembled WGS sequence"/>
</dbReference>
<name>A0A2X0LT72_9BASI</name>
<evidence type="ECO:0000313" key="1">
    <source>
        <dbReference type="EMBL" id="SGY17927.1"/>
    </source>
</evidence>
<dbReference type="EMBL" id="FQNC01000041">
    <property type="protein sequence ID" value="SGY31905.1"/>
    <property type="molecule type" value="Genomic_DNA"/>
</dbReference>
<reference evidence="1 3" key="1">
    <citation type="submission" date="2016-11" db="EMBL/GenBank/DDBJ databases">
        <authorList>
            <person name="Jaros S."/>
            <person name="Januszkiewicz K."/>
            <person name="Wedrychowicz H."/>
        </authorList>
    </citation>
    <scope>NUCLEOTIDE SEQUENCE [LARGE SCALE GENOMIC DNA]</scope>
</reference>
<evidence type="ECO:0000313" key="3">
    <source>
        <dbReference type="Proteomes" id="UP000249464"/>
    </source>
</evidence>